<dbReference type="Proteomes" id="UP000663888">
    <property type="component" value="Unassembled WGS sequence"/>
</dbReference>
<comment type="caution">
    <text evidence="1">The sequence shown here is derived from an EMBL/GenBank/DDBJ whole genome shotgun (WGS) entry which is preliminary data.</text>
</comment>
<organism evidence="1 2">
    <name type="scientific">Rhizoctonia solani</name>
    <dbReference type="NCBI Taxonomy" id="456999"/>
    <lineage>
        <taxon>Eukaryota</taxon>
        <taxon>Fungi</taxon>
        <taxon>Dikarya</taxon>
        <taxon>Basidiomycota</taxon>
        <taxon>Agaricomycotina</taxon>
        <taxon>Agaricomycetes</taxon>
        <taxon>Cantharellales</taxon>
        <taxon>Ceratobasidiaceae</taxon>
        <taxon>Rhizoctonia</taxon>
    </lineage>
</organism>
<evidence type="ECO:0000313" key="2">
    <source>
        <dbReference type="Proteomes" id="UP000663888"/>
    </source>
</evidence>
<reference evidence="1" key="1">
    <citation type="submission" date="2021-01" db="EMBL/GenBank/DDBJ databases">
        <authorList>
            <person name="Kaushik A."/>
        </authorList>
    </citation>
    <scope>NUCLEOTIDE SEQUENCE</scope>
    <source>
        <strain evidence="1">AG4-R118</strain>
    </source>
</reference>
<protein>
    <recommendedName>
        <fullName evidence="3">Transcription factor domain-containing protein</fullName>
    </recommendedName>
</protein>
<gene>
    <name evidence="1" type="ORF">RDB_LOCUS34912</name>
</gene>
<dbReference type="AlphaFoldDB" id="A0A8H3ANE2"/>
<evidence type="ECO:0000313" key="1">
    <source>
        <dbReference type="EMBL" id="CAE6430559.1"/>
    </source>
</evidence>
<sequence>MGSGLYVGAANAESGPASATLTRPRDACLLSRKEFACLKSRLRQSSPSQGGPVVRLQIPPAIHLKLVYEPSHPGPFRQGRSSDWLFNTPLGSLVGPVETDPLSAFALLARMPVATSFEPATVSLLSSPMHDFLIASFMARRREYGLNIDEENFLTSFALPPDHPSAVHPALRNAVYLLACRALNTQTPALAQYEPSFVEKVRQGIADALEAAHQDKGSLFTGVILASTLLARYLLIMGRIREAYHQTASVARFGQFSFSLATFNLRVLTATHTYS</sequence>
<evidence type="ECO:0008006" key="3">
    <source>
        <dbReference type="Google" id="ProtNLM"/>
    </source>
</evidence>
<dbReference type="EMBL" id="CAJMWX010000795">
    <property type="protein sequence ID" value="CAE6430559.1"/>
    <property type="molecule type" value="Genomic_DNA"/>
</dbReference>
<name>A0A8H3ANE2_9AGAM</name>
<proteinExistence type="predicted"/>
<accession>A0A8H3ANE2</accession>